<name>A0AAE3FLV9_9CREN</name>
<dbReference type="EMBL" id="JZWS02000017">
    <property type="protein sequence ID" value="MCL7344612.1"/>
    <property type="molecule type" value="Genomic_DNA"/>
</dbReference>
<dbReference type="AlphaFoldDB" id="A0AAE3FLV9"/>
<comment type="caution">
    <text evidence="1">The sequence shown here is derived from an EMBL/GenBank/DDBJ whole genome shotgun (WGS) entry which is preliminary data.</text>
</comment>
<evidence type="ECO:0000313" key="1">
    <source>
        <dbReference type="EMBL" id="MCL7344612.1"/>
    </source>
</evidence>
<accession>A0AAE3FLV9</accession>
<organism evidence="1">
    <name type="scientific">Candidatus Aramenus sulfurataquae</name>
    <dbReference type="NCBI Taxonomy" id="1326980"/>
    <lineage>
        <taxon>Archaea</taxon>
        <taxon>Thermoproteota</taxon>
        <taxon>Thermoprotei</taxon>
        <taxon>Sulfolobales</taxon>
        <taxon>Sulfolobaceae</taxon>
        <taxon>Candidatus Aramenus</taxon>
    </lineage>
</organism>
<feature type="non-terminal residue" evidence="1">
    <location>
        <position position="1"/>
    </location>
</feature>
<proteinExistence type="predicted"/>
<protein>
    <submittedName>
        <fullName evidence="1">Uncharacterized protein</fullName>
    </submittedName>
</protein>
<sequence>QKISINLMGLVFADEMERLFIISDIDSAEKLVMDILIFGDFQPEDPIYSTNLSRTEKCDEYLATIRDHLFKIKEIIDFYKIPYKKEGEIRFSNLGAVLMDLFNRSEEYESKIYDKILTERALKEEIITTYEEIEENRSEEKLIYLDKILSEEREISNYLKIAKKDTSGIMSLYNELLTMENYLKIMSKARRSEYFYFRRIYKK</sequence>
<reference evidence="1" key="1">
    <citation type="submission" date="2022-05" db="EMBL/GenBank/DDBJ databases">
        <title>Metagenome Sequencing of an Archaeal-Dominated Microbial Community from a Hot Spring at the Los Azufres Geothermal Field, Mexico.</title>
        <authorList>
            <person name="Marin-Paredes R."/>
            <person name="Martinez-Romero E."/>
            <person name="Servin-Garciduenas L.E."/>
        </authorList>
    </citation>
    <scope>NUCLEOTIDE SEQUENCE</scope>
    <source>
        <strain evidence="1">AZ1-454</strain>
    </source>
</reference>
<gene>
    <name evidence="1" type="ORF">TQ35_008580</name>
</gene>